<dbReference type="PANTHER" id="PTHR45763">
    <property type="entry name" value="HYDROLASE, ALPHA/BETA FOLD FAMILY PROTEIN, EXPRESSED-RELATED"/>
    <property type="match status" value="1"/>
</dbReference>
<feature type="domain" description="AB hydrolase-1" evidence="3">
    <location>
        <begin position="98"/>
        <end position="355"/>
    </location>
</feature>
<dbReference type="AlphaFoldDB" id="A0A6J1FA44"/>
<feature type="transmembrane region" description="Helical" evidence="2">
    <location>
        <begin position="32"/>
        <end position="50"/>
    </location>
</feature>
<organism evidence="4 5">
    <name type="scientific">Cucurbita moschata</name>
    <name type="common">Winter crookneck squash</name>
    <name type="synonym">Cucurbita pepo var. moschata</name>
    <dbReference type="NCBI Taxonomy" id="3662"/>
    <lineage>
        <taxon>Eukaryota</taxon>
        <taxon>Viridiplantae</taxon>
        <taxon>Streptophyta</taxon>
        <taxon>Embryophyta</taxon>
        <taxon>Tracheophyta</taxon>
        <taxon>Spermatophyta</taxon>
        <taxon>Magnoliopsida</taxon>
        <taxon>eudicotyledons</taxon>
        <taxon>Gunneridae</taxon>
        <taxon>Pentapetalae</taxon>
        <taxon>rosids</taxon>
        <taxon>fabids</taxon>
        <taxon>Cucurbitales</taxon>
        <taxon>Cucurbitaceae</taxon>
        <taxon>Cucurbiteae</taxon>
        <taxon>Cucurbita</taxon>
    </lineage>
</organism>
<dbReference type="InterPro" id="IPR000073">
    <property type="entry name" value="AB_hydrolase_1"/>
</dbReference>
<reference evidence="5" key="1">
    <citation type="submission" date="2025-08" db="UniProtKB">
        <authorList>
            <consortium name="RefSeq"/>
        </authorList>
    </citation>
    <scope>IDENTIFICATION</scope>
    <source>
        <tissue evidence="5">Young leaves</tissue>
    </source>
</reference>
<evidence type="ECO:0000313" key="4">
    <source>
        <dbReference type="Proteomes" id="UP000504609"/>
    </source>
</evidence>
<keyword evidence="2" id="KW-1133">Transmembrane helix</keyword>
<evidence type="ECO:0000256" key="1">
    <source>
        <dbReference type="SAM" id="MobiDB-lite"/>
    </source>
</evidence>
<keyword evidence="2" id="KW-0812">Transmembrane</keyword>
<dbReference type="GeneID" id="111442192"/>
<gene>
    <name evidence="5" type="primary">LOC111442192</name>
</gene>
<sequence>MAGGVNRKISAASARAHTRKTKRSSSSPISSGLVRNIAVLLFFGFLAWGYQAIRPPAPKICGSPDGPPITAPRIKLRDGRYLAYKEHGVPKDSAKYKIIFVHGFRSCRHDAGVANTISPDVIENLGIYIVSFDRSGYGESDPNPNRTPKSTAYDIEELADQLGLGSKFYVIGFSMGGQVVWSCLKYIPNRLAGAALLAPAINYWWSGLPANLTNEAFYQQSEQDQWAVRVAHYTPWLTYWWNTQRLFPSSSIIAASSRNLSHQDKELESKLVGRKECQPIFSQQGEHESIHRDANVGFGKWEFSPLDLENPFPGNEGSVHLWQGDEDKIVPFALQRHIAKQLPWIHYHEVAGAGHRFPNADGMSESIIKALLLNEK</sequence>
<keyword evidence="4" id="KW-1185">Reference proteome</keyword>
<dbReference type="Pfam" id="PF00561">
    <property type="entry name" value="Abhydrolase_1"/>
    <property type="match status" value="1"/>
</dbReference>
<dbReference type="FunFam" id="3.40.50.1820:FF:000270">
    <property type="entry name" value="Alpha/beta-Hydrolases superfamily protein"/>
    <property type="match status" value="1"/>
</dbReference>
<dbReference type="RefSeq" id="XP_022935255.1">
    <property type="nucleotide sequence ID" value="XM_023079487.1"/>
</dbReference>
<keyword evidence="2" id="KW-0472">Membrane</keyword>
<name>A0A6J1FA44_CUCMO</name>
<feature type="region of interest" description="Disordered" evidence="1">
    <location>
        <begin position="1"/>
        <end position="29"/>
    </location>
</feature>
<dbReference type="KEGG" id="cmos:111442192"/>
<evidence type="ECO:0000313" key="5">
    <source>
        <dbReference type="RefSeq" id="XP_022935255.1"/>
    </source>
</evidence>
<evidence type="ECO:0000256" key="2">
    <source>
        <dbReference type="SAM" id="Phobius"/>
    </source>
</evidence>
<proteinExistence type="predicted"/>
<dbReference type="InterPro" id="IPR029058">
    <property type="entry name" value="AB_hydrolase_fold"/>
</dbReference>
<dbReference type="Gene3D" id="3.40.50.1820">
    <property type="entry name" value="alpha/beta hydrolase"/>
    <property type="match status" value="1"/>
</dbReference>
<dbReference type="Proteomes" id="UP000504609">
    <property type="component" value="Unplaced"/>
</dbReference>
<evidence type="ECO:0000259" key="3">
    <source>
        <dbReference type="Pfam" id="PF00561"/>
    </source>
</evidence>
<dbReference type="SUPFAM" id="SSF53474">
    <property type="entry name" value="alpha/beta-Hydrolases"/>
    <property type="match status" value="1"/>
</dbReference>
<accession>A0A6J1FA44</accession>
<protein>
    <submittedName>
        <fullName evidence="5">Uncharacterized protein LOC111442192</fullName>
    </submittedName>
</protein>
<dbReference type="PANTHER" id="PTHR45763:SF51">
    <property type="entry name" value="ALPHA_BETA-HYDROLASES SUPERFAMILY PROTEIN"/>
    <property type="match status" value="1"/>
</dbReference>